<name>A0A6B0TTL4_9RHOB</name>
<dbReference type="Proteomes" id="UP000436016">
    <property type="component" value="Unassembled WGS sequence"/>
</dbReference>
<dbReference type="SUPFAM" id="SSF53187">
    <property type="entry name" value="Zn-dependent exopeptidases"/>
    <property type="match status" value="1"/>
</dbReference>
<keyword evidence="2" id="KW-1185">Reference proteome</keyword>
<dbReference type="AlphaFoldDB" id="A0A6B0TTL4"/>
<dbReference type="Pfam" id="PF05013">
    <property type="entry name" value="FGase"/>
    <property type="match status" value="1"/>
</dbReference>
<organism evidence="1 2">
    <name type="scientific">Oceanomicrobium pacificus</name>
    <dbReference type="NCBI Taxonomy" id="2692916"/>
    <lineage>
        <taxon>Bacteria</taxon>
        <taxon>Pseudomonadati</taxon>
        <taxon>Pseudomonadota</taxon>
        <taxon>Alphaproteobacteria</taxon>
        <taxon>Rhodobacterales</taxon>
        <taxon>Paracoccaceae</taxon>
        <taxon>Oceanomicrobium</taxon>
    </lineage>
</organism>
<protein>
    <submittedName>
        <fullName evidence="1">N-formylglutamate amidohydrolase</fullName>
    </submittedName>
</protein>
<dbReference type="EMBL" id="WUWG01000001">
    <property type="protein sequence ID" value="MXU64998.1"/>
    <property type="molecule type" value="Genomic_DNA"/>
</dbReference>
<gene>
    <name evidence="1" type="ORF">GSH16_06040</name>
</gene>
<keyword evidence="1" id="KW-0378">Hydrolase</keyword>
<evidence type="ECO:0000313" key="1">
    <source>
        <dbReference type="EMBL" id="MXU64998.1"/>
    </source>
</evidence>
<reference evidence="1 2" key="1">
    <citation type="submission" date="2019-12" db="EMBL/GenBank/DDBJ databases">
        <title>Strain KN286 was isolated from seawater, which was collected from Caroline Seamount in the tropical western Pacific.</title>
        <authorList>
            <person name="Wang Q."/>
        </authorList>
    </citation>
    <scope>NUCLEOTIDE SEQUENCE [LARGE SCALE GENOMIC DNA]</scope>
    <source>
        <strain evidence="1 2">KN286</strain>
    </source>
</reference>
<dbReference type="GO" id="GO:0016787">
    <property type="term" value="F:hydrolase activity"/>
    <property type="evidence" value="ECO:0007669"/>
    <property type="project" value="UniProtKB-KW"/>
</dbReference>
<sequence length="285" mass="31333">MVVAFRRSDPQRVTTCAVFSSPHSGAHYPDRFMAASRLGAAEIRTSEDMFVDQLFASVPQQGAPLLSSVYARAYVDLNRAADELDPALVAGVRQTGINPRVAAGLGVIPRVVSEGREIRNGKITLEAARERIEAAYWPYHQTLRGLLDEQRERFGMAVLFDCHSMPHEALAAAPLVGTRRPDVILGDRFGMACDRWIMDGAAAAFMAQGFTVARNAPFAGGHITRHYGRPSKNQHALQIEIDRALYMDEARQVKRPDFEEVRRRIGLVAADLAALVRPNAALAAE</sequence>
<dbReference type="RefSeq" id="WP_160852855.1">
    <property type="nucleotide sequence ID" value="NZ_WUWG01000001.1"/>
</dbReference>
<comment type="caution">
    <text evidence="1">The sequence shown here is derived from an EMBL/GenBank/DDBJ whole genome shotgun (WGS) entry which is preliminary data.</text>
</comment>
<dbReference type="InterPro" id="IPR007709">
    <property type="entry name" value="N-FG_amidohydro"/>
</dbReference>
<accession>A0A6B0TTL4</accession>
<dbReference type="Gene3D" id="3.40.630.40">
    <property type="entry name" value="Zn-dependent exopeptidases"/>
    <property type="match status" value="1"/>
</dbReference>
<evidence type="ECO:0000313" key="2">
    <source>
        <dbReference type="Proteomes" id="UP000436016"/>
    </source>
</evidence>
<proteinExistence type="predicted"/>